<dbReference type="EMBL" id="MQWD01000001">
    <property type="protein sequence ID" value="PAP78796.1"/>
    <property type="molecule type" value="Genomic_DNA"/>
</dbReference>
<feature type="transmembrane region" description="Helical" evidence="6">
    <location>
        <begin position="565"/>
        <end position="581"/>
    </location>
</feature>
<feature type="domain" description="Na+/H+ antiporter NhaC-like C-terminal" evidence="7">
    <location>
        <begin position="251"/>
        <end position="579"/>
    </location>
</feature>
<dbReference type="PANTHER" id="PTHR43478">
    <property type="entry name" value="NA+/H+ ANTIPORTER-RELATED"/>
    <property type="match status" value="1"/>
</dbReference>
<feature type="transmembrane region" description="Helical" evidence="6">
    <location>
        <begin position="457"/>
        <end position="481"/>
    </location>
</feature>
<dbReference type="GO" id="GO:0005886">
    <property type="term" value="C:plasma membrane"/>
    <property type="evidence" value="ECO:0007669"/>
    <property type="project" value="UniProtKB-SubCell"/>
</dbReference>
<feature type="transmembrane region" description="Helical" evidence="6">
    <location>
        <begin position="587"/>
        <end position="607"/>
    </location>
</feature>
<feature type="transmembrane region" description="Helical" evidence="6">
    <location>
        <begin position="488"/>
        <end position="507"/>
    </location>
</feature>
<reference evidence="8 9" key="1">
    <citation type="submission" date="2016-11" db="EMBL/GenBank/DDBJ databases">
        <title>Study of marine rhodopsin-containing bacteria.</title>
        <authorList>
            <person name="Yoshizawa S."/>
            <person name="Kumagai Y."/>
            <person name="Kogure K."/>
        </authorList>
    </citation>
    <scope>NUCLEOTIDE SEQUENCE [LARGE SCALE GENOMIC DNA]</scope>
    <source>
        <strain evidence="8 9">SAORIC-28</strain>
    </source>
</reference>
<evidence type="ECO:0000256" key="4">
    <source>
        <dbReference type="ARBA" id="ARBA00022989"/>
    </source>
</evidence>
<feature type="transmembrane region" description="Helical" evidence="6">
    <location>
        <begin position="239"/>
        <end position="262"/>
    </location>
</feature>
<name>A0A271J5J4_9BACT</name>
<gene>
    <name evidence="8" type="ORF">BSZ37_14975</name>
</gene>
<keyword evidence="5 6" id="KW-0472">Membrane</keyword>
<evidence type="ECO:0000256" key="2">
    <source>
        <dbReference type="ARBA" id="ARBA00022475"/>
    </source>
</evidence>
<evidence type="ECO:0000313" key="8">
    <source>
        <dbReference type="EMBL" id="PAP78796.1"/>
    </source>
</evidence>
<keyword evidence="9" id="KW-1185">Reference proteome</keyword>
<protein>
    <submittedName>
        <fullName evidence="8">Sodium:proton antiporter</fullName>
    </submittedName>
</protein>
<organism evidence="8 9">
    <name type="scientific">Rubrivirga marina</name>
    <dbReference type="NCBI Taxonomy" id="1196024"/>
    <lineage>
        <taxon>Bacteria</taxon>
        <taxon>Pseudomonadati</taxon>
        <taxon>Rhodothermota</taxon>
        <taxon>Rhodothermia</taxon>
        <taxon>Rhodothermales</taxon>
        <taxon>Rubricoccaceae</taxon>
        <taxon>Rubrivirga</taxon>
    </lineage>
</organism>
<comment type="subcellular location">
    <subcellularLocation>
        <location evidence="1">Cell membrane</location>
        <topology evidence="1">Multi-pass membrane protein</topology>
    </subcellularLocation>
</comment>
<feature type="transmembrane region" description="Helical" evidence="6">
    <location>
        <begin position="158"/>
        <end position="176"/>
    </location>
</feature>
<keyword evidence="3 6" id="KW-0812">Transmembrane</keyword>
<evidence type="ECO:0000256" key="5">
    <source>
        <dbReference type="ARBA" id="ARBA00023136"/>
    </source>
</evidence>
<feature type="transmembrane region" description="Helical" evidence="6">
    <location>
        <begin position="395"/>
        <end position="416"/>
    </location>
</feature>
<keyword evidence="4 6" id="KW-1133">Transmembrane helix</keyword>
<feature type="transmembrane region" description="Helical" evidence="6">
    <location>
        <begin position="93"/>
        <end position="112"/>
    </location>
</feature>
<evidence type="ECO:0000256" key="1">
    <source>
        <dbReference type="ARBA" id="ARBA00004651"/>
    </source>
</evidence>
<feature type="transmembrane region" description="Helical" evidence="6">
    <location>
        <begin position="282"/>
        <end position="307"/>
    </location>
</feature>
<comment type="caution">
    <text evidence="8">The sequence shown here is derived from an EMBL/GenBank/DDBJ whole genome shotgun (WGS) entry which is preliminary data.</text>
</comment>
<dbReference type="AlphaFoldDB" id="A0A271J5J4"/>
<dbReference type="InterPro" id="IPR018461">
    <property type="entry name" value="Na/H_Antiport_NhaC-like_C"/>
</dbReference>
<keyword evidence="2" id="KW-1003">Cell membrane</keyword>
<feature type="transmembrane region" description="Helical" evidence="6">
    <location>
        <begin position="519"/>
        <end position="536"/>
    </location>
</feature>
<evidence type="ECO:0000256" key="3">
    <source>
        <dbReference type="ARBA" id="ARBA00022692"/>
    </source>
</evidence>
<dbReference type="Proteomes" id="UP000216339">
    <property type="component" value="Unassembled WGS sequence"/>
</dbReference>
<feature type="transmembrane region" description="Helical" evidence="6">
    <location>
        <begin position="355"/>
        <end position="375"/>
    </location>
</feature>
<dbReference type="PANTHER" id="PTHR43478:SF1">
    <property type="entry name" value="NA+_H+ ANTIPORTER NHAC-LIKE C-TERMINAL DOMAIN-CONTAINING PROTEIN"/>
    <property type="match status" value="1"/>
</dbReference>
<accession>A0A271J5J4</accession>
<evidence type="ECO:0000313" key="9">
    <source>
        <dbReference type="Proteomes" id="UP000216339"/>
    </source>
</evidence>
<feature type="transmembrane region" description="Helical" evidence="6">
    <location>
        <begin position="119"/>
        <end position="146"/>
    </location>
</feature>
<sequence>MRDSLATRPAESSAVQVTVPDVVLRGVPFGVTLTGLDTADGALVRAGGRTVPVEVADDGTLSASGLTAPDSGPTTVEVLWRGGAVATATPRTLPGWLSIVPPLLAIAVALVWRRVIPALFLGIWSGAVLVAGVTPGGIVGGLFATIQVYILDALADEGHASIVIFTLMIGGMVGIIQKNGGTQGVVNAIVRWASTPKRGQTATGLLGLTIFFDDYANSLIIGNTMRPVTDRLRISREKLAYIVDSTSAPVASLALVTTWIGFEVGLINEAVAGIPGLTLDGYGIFLESILYRFYPILALFFVFVIAFTDREFGPMYDAEHRARTTGAVLGPGAKVDAAAEDSELFAPPPDKPHRGFNAILPVLVLVFGVIVGLWVTGEGDTIREVIGSADSYKALMWSSLAGVLTAVLLSVGQRILTLDETLDSWYEGLKSMLFAMIILVLAWSLSATTDVLHTGDYLGTALSAALPPGIVPALIFVLAALTAFATGTSWGTMGILMPLVVQLMWGVMDANGLADPEHFYLLYSAVSCVLAGAVWGDHCSPISDTTILSSMASGCDHIEHVRTQLPYALLVGLVAIGLGTIPTGFGFPWWLSLLLGAGVLLAVLWFFGKPIPGHTEEVEVDEA</sequence>
<dbReference type="Pfam" id="PF03553">
    <property type="entry name" value="Na_H_antiporter"/>
    <property type="match status" value="1"/>
</dbReference>
<evidence type="ECO:0000256" key="6">
    <source>
        <dbReference type="SAM" id="Phobius"/>
    </source>
</evidence>
<proteinExistence type="predicted"/>
<feature type="transmembrane region" description="Helical" evidence="6">
    <location>
        <begin position="428"/>
        <end position="445"/>
    </location>
</feature>
<evidence type="ECO:0000259" key="7">
    <source>
        <dbReference type="Pfam" id="PF03553"/>
    </source>
</evidence>